<dbReference type="AlphaFoldDB" id="A0A6G1LLA9"/>
<gene>
    <name evidence="5" type="ORF">EJ03DRAFT_323714</name>
</gene>
<feature type="compositionally biased region" description="Polar residues" evidence="2">
    <location>
        <begin position="1"/>
        <end position="17"/>
    </location>
</feature>
<feature type="domain" description="DUF6594" evidence="4">
    <location>
        <begin position="96"/>
        <end position="366"/>
    </location>
</feature>
<keyword evidence="3" id="KW-0472">Membrane</keyword>
<evidence type="ECO:0000313" key="5">
    <source>
        <dbReference type="EMBL" id="KAF2773208.1"/>
    </source>
</evidence>
<evidence type="ECO:0000256" key="2">
    <source>
        <dbReference type="SAM" id="MobiDB-lite"/>
    </source>
</evidence>
<organism evidence="5 6">
    <name type="scientific">Teratosphaeria nubilosa</name>
    <dbReference type="NCBI Taxonomy" id="161662"/>
    <lineage>
        <taxon>Eukaryota</taxon>
        <taxon>Fungi</taxon>
        <taxon>Dikarya</taxon>
        <taxon>Ascomycota</taxon>
        <taxon>Pezizomycotina</taxon>
        <taxon>Dothideomycetes</taxon>
        <taxon>Dothideomycetidae</taxon>
        <taxon>Mycosphaerellales</taxon>
        <taxon>Teratosphaeriaceae</taxon>
        <taxon>Teratosphaeria</taxon>
    </lineage>
</organism>
<sequence>MSSTPTIAGEQSPTARRSTAPALWSAQDIEKQHEIISRPPGVRRATTSSSLNSTTLQSSPISNRRTDTSSTDTLPVSPTLHREPTWRVSDEALHGYPKLAKFLGETGGYAIYKRFAALNARNLLYHQAKLTRLEHELNDLEKIFKDEQDLHYKVDHLFDDEHGPTTAAHQLRQKYKEVNHALEKYNRLLLEQDQLHKLPSPDPTFVEQIFYVINSNKSPKKDWLGHPENTVYAIWEDGMPVQADLVTLNPEFKEQDLFTKFFISTLITWWHCIYSLFKKPRPTADFDEQIYSSKTINRAMGAVVMIAASALPTCSIVALYFINSPIGRLIFIICFSVVFAAALAVFTQSRRVEIFGASLALASVQVVFVGTAFGNGNNC</sequence>
<dbReference type="PANTHER" id="PTHR34502">
    <property type="entry name" value="DUF6594 DOMAIN-CONTAINING PROTEIN-RELATED"/>
    <property type="match status" value="1"/>
</dbReference>
<feature type="compositionally biased region" description="Low complexity" evidence="2">
    <location>
        <begin position="46"/>
        <end position="59"/>
    </location>
</feature>
<feature type="transmembrane region" description="Helical" evidence="3">
    <location>
        <begin position="257"/>
        <end position="277"/>
    </location>
</feature>
<dbReference type="OrthoDB" id="5342093at2759"/>
<feature type="transmembrane region" description="Helical" evidence="3">
    <location>
        <begin position="298"/>
        <end position="322"/>
    </location>
</feature>
<keyword evidence="1" id="KW-0175">Coiled coil</keyword>
<dbReference type="Proteomes" id="UP000799436">
    <property type="component" value="Unassembled WGS sequence"/>
</dbReference>
<dbReference type="EMBL" id="ML995811">
    <property type="protein sequence ID" value="KAF2773208.1"/>
    <property type="molecule type" value="Genomic_DNA"/>
</dbReference>
<feature type="transmembrane region" description="Helical" evidence="3">
    <location>
        <begin position="328"/>
        <end position="347"/>
    </location>
</feature>
<name>A0A6G1LLA9_9PEZI</name>
<evidence type="ECO:0000259" key="4">
    <source>
        <dbReference type="Pfam" id="PF20237"/>
    </source>
</evidence>
<keyword evidence="6" id="KW-1185">Reference proteome</keyword>
<protein>
    <recommendedName>
        <fullName evidence="4">DUF6594 domain-containing protein</fullName>
    </recommendedName>
</protein>
<dbReference type="PANTHER" id="PTHR34502:SF5">
    <property type="entry name" value="DUF6594 DOMAIN-CONTAINING PROTEIN"/>
    <property type="match status" value="1"/>
</dbReference>
<feature type="transmembrane region" description="Helical" evidence="3">
    <location>
        <begin position="354"/>
        <end position="373"/>
    </location>
</feature>
<evidence type="ECO:0000256" key="1">
    <source>
        <dbReference type="SAM" id="Coils"/>
    </source>
</evidence>
<feature type="region of interest" description="Disordered" evidence="2">
    <location>
        <begin position="1"/>
        <end position="80"/>
    </location>
</feature>
<reference evidence="5" key="1">
    <citation type="journal article" date="2020" name="Stud. Mycol.">
        <title>101 Dothideomycetes genomes: a test case for predicting lifestyles and emergence of pathogens.</title>
        <authorList>
            <person name="Haridas S."/>
            <person name="Albert R."/>
            <person name="Binder M."/>
            <person name="Bloem J."/>
            <person name="Labutti K."/>
            <person name="Salamov A."/>
            <person name="Andreopoulos B."/>
            <person name="Baker S."/>
            <person name="Barry K."/>
            <person name="Bills G."/>
            <person name="Bluhm B."/>
            <person name="Cannon C."/>
            <person name="Castanera R."/>
            <person name="Culley D."/>
            <person name="Daum C."/>
            <person name="Ezra D."/>
            <person name="Gonzalez J."/>
            <person name="Henrissat B."/>
            <person name="Kuo A."/>
            <person name="Liang C."/>
            <person name="Lipzen A."/>
            <person name="Lutzoni F."/>
            <person name="Magnuson J."/>
            <person name="Mondo S."/>
            <person name="Nolan M."/>
            <person name="Ohm R."/>
            <person name="Pangilinan J."/>
            <person name="Park H.-J."/>
            <person name="Ramirez L."/>
            <person name="Alfaro M."/>
            <person name="Sun H."/>
            <person name="Tritt A."/>
            <person name="Yoshinaga Y."/>
            <person name="Zwiers L.-H."/>
            <person name="Turgeon B."/>
            <person name="Goodwin S."/>
            <person name="Spatafora J."/>
            <person name="Crous P."/>
            <person name="Grigoriev I."/>
        </authorList>
    </citation>
    <scope>NUCLEOTIDE SEQUENCE</scope>
    <source>
        <strain evidence="5">CBS 116005</strain>
    </source>
</reference>
<accession>A0A6G1LLA9</accession>
<keyword evidence="3" id="KW-1133">Transmembrane helix</keyword>
<feature type="coiled-coil region" evidence="1">
    <location>
        <begin position="123"/>
        <end position="188"/>
    </location>
</feature>
<dbReference type="InterPro" id="IPR046529">
    <property type="entry name" value="DUF6594"/>
</dbReference>
<keyword evidence="3" id="KW-0812">Transmembrane</keyword>
<evidence type="ECO:0000313" key="6">
    <source>
        <dbReference type="Proteomes" id="UP000799436"/>
    </source>
</evidence>
<evidence type="ECO:0000256" key="3">
    <source>
        <dbReference type="SAM" id="Phobius"/>
    </source>
</evidence>
<dbReference type="Pfam" id="PF20237">
    <property type="entry name" value="DUF6594"/>
    <property type="match status" value="1"/>
</dbReference>
<proteinExistence type="predicted"/>